<dbReference type="AlphaFoldDB" id="A0A9N8W0I3"/>
<evidence type="ECO:0000313" key="2">
    <source>
        <dbReference type="Proteomes" id="UP000789375"/>
    </source>
</evidence>
<organism evidence="1 2">
    <name type="scientific">Funneliformis mosseae</name>
    <name type="common">Endomycorrhizal fungus</name>
    <name type="synonym">Glomus mosseae</name>
    <dbReference type="NCBI Taxonomy" id="27381"/>
    <lineage>
        <taxon>Eukaryota</taxon>
        <taxon>Fungi</taxon>
        <taxon>Fungi incertae sedis</taxon>
        <taxon>Mucoromycota</taxon>
        <taxon>Glomeromycotina</taxon>
        <taxon>Glomeromycetes</taxon>
        <taxon>Glomerales</taxon>
        <taxon>Glomeraceae</taxon>
        <taxon>Funneliformis</taxon>
    </lineage>
</organism>
<reference evidence="1" key="1">
    <citation type="submission" date="2021-06" db="EMBL/GenBank/DDBJ databases">
        <authorList>
            <person name="Kallberg Y."/>
            <person name="Tangrot J."/>
            <person name="Rosling A."/>
        </authorList>
    </citation>
    <scope>NUCLEOTIDE SEQUENCE</scope>
    <source>
        <strain evidence="1">87-6 pot B 2015</strain>
    </source>
</reference>
<protein>
    <submittedName>
        <fullName evidence="1">9468_t:CDS:1</fullName>
    </submittedName>
</protein>
<comment type="caution">
    <text evidence="1">The sequence shown here is derived from an EMBL/GenBank/DDBJ whole genome shotgun (WGS) entry which is preliminary data.</text>
</comment>
<feature type="non-terminal residue" evidence="1">
    <location>
        <position position="1"/>
    </location>
</feature>
<dbReference type="Proteomes" id="UP000789375">
    <property type="component" value="Unassembled WGS sequence"/>
</dbReference>
<name>A0A9N8W0I3_FUNMO</name>
<keyword evidence="2" id="KW-1185">Reference proteome</keyword>
<evidence type="ECO:0000313" key="1">
    <source>
        <dbReference type="EMBL" id="CAG8469126.1"/>
    </source>
</evidence>
<sequence>QYTHLYYTICDKYFPTLTMITKHKKSEHISKRKSRKTKISNSIDDFSVLPAGSSQRIILDSSHECILDYE</sequence>
<accession>A0A9N8W0I3</accession>
<proteinExistence type="predicted"/>
<dbReference type="EMBL" id="CAJVPP010000320">
    <property type="protein sequence ID" value="CAG8469126.1"/>
    <property type="molecule type" value="Genomic_DNA"/>
</dbReference>
<gene>
    <name evidence="1" type="ORF">FMOSSE_LOCUS2426</name>
</gene>